<dbReference type="InterPro" id="IPR055438">
    <property type="entry name" value="AstE_AspA_cat"/>
</dbReference>
<comment type="caution">
    <text evidence="6">The sequence shown here is derived from an EMBL/GenBank/DDBJ whole genome shotgun (WGS) entry which is preliminary data.</text>
</comment>
<dbReference type="GO" id="GO:0005829">
    <property type="term" value="C:cytosol"/>
    <property type="evidence" value="ECO:0007669"/>
    <property type="project" value="TreeGrafter"/>
</dbReference>
<evidence type="ECO:0000256" key="1">
    <source>
        <dbReference type="ARBA" id="ARBA00001947"/>
    </source>
</evidence>
<dbReference type="SUPFAM" id="SSF53187">
    <property type="entry name" value="Zn-dependent exopeptidases"/>
    <property type="match status" value="1"/>
</dbReference>
<accession>A0A9X1HX93</accession>
<dbReference type="AlphaFoldDB" id="A0A9X1HX93"/>
<sequence length="402" mass="46213">MTWQIIEMDKALEKNRKHQNVDQRLIGKVETGVGPTVIFTAGIHGNEPSGVHALRDVLSGLGLFGDVRQGNVYAFAGNLSALKEGIRFHERDLNRLWTLDRVRQLETGPIDTGILDIREQYDLYQELQRIIQTGSGPFYFIDLHTTSSRTIPFITINDTMINRRFSLKFPVPVVLGIEEYLDGPLLTYINELGYIAIGFEAGQHDDEIAFKNQVAFIHLVLKETGILPGKSDLRDYADELAQQTKGRHDFFEILDYHRIQPGESFEMEAGFENFQPIRKKERLAKSNGNAVYASKGGRIFMPLYQKQGEDGFFIIRKIPQVVIWLSSLLRFIRFDSFLTLLPGVSWMSEKKDALRVNLHVARFMARDFFHLLGYRTKQKGNDYLVVRNRERAARTSEYSEYL</sequence>
<dbReference type="PANTHER" id="PTHR15162:SF7">
    <property type="entry name" value="SUCCINYLGLUTAMATE DESUCCINYLASE"/>
    <property type="match status" value="1"/>
</dbReference>
<dbReference type="Proteomes" id="UP001139409">
    <property type="component" value="Unassembled WGS sequence"/>
</dbReference>
<dbReference type="GO" id="GO:0046872">
    <property type="term" value="F:metal ion binding"/>
    <property type="evidence" value="ECO:0007669"/>
    <property type="project" value="UniProtKB-KW"/>
</dbReference>
<organism evidence="6 7">
    <name type="scientific">Fulvivirga sedimenti</name>
    <dbReference type="NCBI Taxonomy" id="2879465"/>
    <lineage>
        <taxon>Bacteria</taxon>
        <taxon>Pseudomonadati</taxon>
        <taxon>Bacteroidota</taxon>
        <taxon>Cytophagia</taxon>
        <taxon>Cytophagales</taxon>
        <taxon>Fulvivirgaceae</taxon>
        <taxon>Fulvivirga</taxon>
    </lineage>
</organism>
<comment type="cofactor">
    <cofactor evidence="1">
        <name>Zn(2+)</name>
        <dbReference type="ChEBI" id="CHEBI:29105"/>
    </cofactor>
</comment>
<feature type="domain" description="Succinylglutamate desuccinylase/Aspartoacylase catalytic" evidence="5">
    <location>
        <begin position="34"/>
        <end position="203"/>
    </location>
</feature>
<dbReference type="Gene3D" id="3.40.630.10">
    <property type="entry name" value="Zn peptidases"/>
    <property type="match status" value="1"/>
</dbReference>
<evidence type="ECO:0000313" key="7">
    <source>
        <dbReference type="Proteomes" id="UP001139409"/>
    </source>
</evidence>
<dbReference type="EMBL" id="JAIXNE010000007">
    <property type="protein sequence ID" value="MCA6078728.1"/>
    <property type="molecule type" value="Genomic_DNA"/>
</dbReference>
<evidence type="ECO:0000313" key="6">
    <source>
        <dbReference type="EMBL" id="MCA6078728.1"/>
    </source>
</evidence>
<dbReference type="GO" id="GO:0016788">
    <property type="term" value="F:hydrolase activity, acting on ester bonds"/>
    <property type="evidence" value="ECO:0007669"/>
    <property type="project" value="InterPro"/>
</dbReference>
<protein>
    <submittedName>
        <fullName evidence="6">Succinylglutamate desuccinylase/aspartoacylase family protein</fullName>
    </submittedName>
</protein>
<keyword evidence="3" id="KW-0378">Hydrolase</keyword>
<proteinExistence type="predicted"/>
<keyword evidence="7" id="KW-1185">Reference proteome</keyword>
<evidence type="ECO:0000259" key="5">
    <source>
        <dbReference type="Pfam" id="PF24827"/>
    </source>
</evidence>
<dbReference type="PANTHER" id="PTHR15162">
    <property type="entry name" value="ASPARTOACYLASE"/>
    <property type="match status" value="1"/>
</dbReference>
<evidence type="ECO:0000256" key="4">
    <source>
        <dbReference type="ARBA" id="ARBA00022833"/>
    </source>
</evidence>
<dbReference type="InterPro" id="IPR050178">
    <property type="entry name" value="AspA/AstE_fam"/>
</dbReference>
<reference evidence="6" key="1">
    <citation type="submission" date="2021-09" db="EMBL/GenBank/DDBJ databases">
        <title>Fulvivirga sp. isolated from coastal sediment.</title>
        <authorList>
            <person name="Yu H."/>
        </authorList>
    </citation>
    <scope>NUCLEOTIDE SEQUENCE</scope>
    <source>
        <strain evidence="6">1062</strain>
    </source>
</reference>
<dbReference type="RefSeq" id="WP_225699589.1">
    <property type="nucleotide sequence ID" value="NZ_JAIXNE010000007.1"/>
</dbReference>
<evidence type="ECO:0000256" key="3">
    <source>
        <dbReference type="ARBA" id="ARBA00022801"/>
    </source>
</evidence>
<gene>
    <name evidence="6" type="ORF">LDX50_27890</name>
</gene>
<dbReference type="Pfam" id="PF24827">
    <property type="entry name" value="AstE_AspA_cat"/>
    <property type="match status" value="1"/>
</dbReference>
<name>A0A9X1HX93_9BACT</name>
<keyword evidence="2" id="KW-0479">Metal-binding</keyword>
<evidence type="ECO:0000256" key="2">
    <source>
        <dbReference type="ARBA" id="ARBA00022723"/>
    </source>
</evidence>
<keyword evidence="4" id="KW-0862">Zinc</keyword>